<dbReference type="PANTHER" id="PTHR22939">
    <property type="entry name" value="SERINE PROTEASE FAMILY S1C HTRA-RELATED"/>
    <property type="match status" value="1"/>
</dbReference>
<dbReference type="Proteomes" id="UP000325723">
    <property type="component" value="Unassembled WGS sequence"/>
</dbReference>
<evidence type="ECO:0000259" key="3">
    <source>
        <dbReference type="PROSITE" id="PS50106"/>
    </source>
</evidence>
<dbReference type="PROSITE" id="PS51257">
    <property type="entry name" value="PROKAR_LIPOPROTEIN"/>
    <property type="match status" value="1"/>
</dbReference>
<gene>
    <name evidence="4" type="ORF">PS900_00491</name>
</gene>
<dbReference type="EMBL" id="CABVIE010000001">
    <property type="protein sequence ID" value="VVO54846.1"/>
    <property type="molecule type" value="Genomic_DNA"/>
</dbReference>
<dbReference type="CDD" id="cd06779">
    <property type="entry name" value="cpPDZ_Deg_HtrA-like"/>
    <property type="match status" value="2"/>
</dbReference>
<dbReference type="Gene3D" id="2.30.42.10">
    <property type="match status" value="2"/>
</dbReference>
<dbReference type="Pfam" id="PF13180">
    <property type="entry name" value="PDZ_2"/>
    <property type="match status" value="2"/>
</dbReference>
<evidence type="ECO:0000313" key="5">
    <source>
        <dbReference type="Proteomes" id="UP000325723"/>
    </source>
</evidence>
<dbReference type="InterPro" id="IPR001478">
    <property type="entry name" value="PDZ"/>
</dbReference>
<evidence type="ECO:0000313" key="4">
    <source>
        <dbReference type="EMBL" id="VVO54846.1"/>
    </source>
</evidence>
<comment type="caution">
    <text evidence="4">The sequence shown here is derived from an EMBL/GenBank/DDBJ whole genome shotgun (WGS) entry which is preliminary data.</text>
</comment>
<keyword evidence="2" id="KW-0645">Protease</keyword>
<name>A0A8H2RQD9_PSEFL</name>
<reference evidence="4 5" key="1">
    <citation type="submission" date="2019-09" db="EMBL/GenBank/DDBJ databases">
        <authorList>
            <person name="Chandra G."/>
            <person name="Truman W A."/>
        </authorList>
    </citation>
    <scope>NUCLEOTIDE SEQUENCE [LARGE SCALE GENOMIC DNA]</scope>
    <source>
        <strain evidence="4">PS900</strain>
    </source>
</reference>
<protein>
    <recommendedName>
        <fullName evidence="3">PDZ domain-containing protein</fullName>
    </recommendedName>
</protein>
<evidence type="ECO:0000256" key="2">
    <source>
        <dbReference type="ARBA" id="ARBA00022825"/>
    </source>
</evidence>
<evidence type="ECO:0000256" key="1">
    <source>
        <dbReference type="ARBA" id="ARBA00010541"/>
    </source>
</evidence>
<dbReference type="SMART" id="SM00228">
    <property type="entry name" value="PDZ"/>
    <property type="match status" value="2"/>
</dbReference>
<sequence>MDARLKNAGRTVGVTLIMSSLSGCIVDQLDPFYYMYGAAIAASGGYEDTPSSLTPSSSETNQNANLQKMISRETPDRYRPRTCEYIEMSLAEVPGYLSSTNAMLKQAGEARKVAASQVWLEKSCSSANFHGGRVGMSMETIDAQSAALHSLPTTGIVVLSTVPGGPAYKAGILVNDVIVAANDQPVADSVEFRVLVGKAPLGSTLNLKVWRYMAFQTVPVVVGTGGVQVSMLPVSTSAAKIAASTSTSNLQGMNLGAVTSSYAKAVGLPTAYGAWVIDTVKGSTADKAGIKPLDVIVEVGGQEVANAQDVAEISSRIRVGYKTTVSVWRNQAKRDVQMVLRNE</sequence>
<keyword evidence="2" id="KW-0720">Serine protease</keyword>
<feature type="domain" description="PDZ" evidence="3">
    <location>
        <begin position="117"/>
        <end position="186"/>
    </location>
</feature>
<dbReference type="PROSITE" id="PS50106">
    <property type="entry name" value="PDZ"/>
    <property type="match status" value="1"/>
</dbReference>
<accession>A0A8H2RQD9</accession>
<comment type="similarity">
    <text evidence="1">Belongs to the peptidase S1C family.</text>
</comment>
<keyword evidence="2" id="KW-0378">Hydrolase</keyword>
<dbReference type="SUPFAM" id="SSF50156">
    <property type="entry name" value="PDZ domain-like"/>
    <property type="match status" value="2"/>
</dbReference>
<organism evidence="4 5">
    <name type="scientific">Pseudomonas fluorescens</name>
    <dbReference type="NCBI Taxonomy" id="294"/>
    <lineage>
        <taxon>Bacteria</taxon>
        <taxon>Pseudomonadati</taxon>
        <taxon>Pseudomonadota</taxon>
        <taxon>Gammaproteobacteria</taxon>
        <taxon>Pseudomonadales</taxon>
        <taxon>Pseudomonadaceae</taxon>
        <taxon>Pseudomonas</taxon>
    </lineage>
</organism>
<dbReference type="PANTHER" id="PTHR22939:SF129">
    <property type="entry name" value="SERINE PROTEASE HTRA2, MITOCHONDRIAL"/>
    <property type="match status" value="1"/>
</dbReference>
<proteinExistence type="inferred from homology"/>
<dbReference type="InterPro" id="IPR036034">
    <property type="entry name" value="PDZ_sf"/>
</dbReference>
<dbReference type="AlphaFoldDB" id="A0A8H2RQD9"/>